<gene>
    <name evidence="3" type="ORF">AB8U03_04375</name>
</gene>
<organism evidence="3 4">
    <name type="scientific">Clostridium moutaii</name>
    <dbReference type="NCBI Taxonomy" id="3240932"/>
    <lineage>
        <taxon>Bacteria</taxon>
        <taxon>Bacillati</taxon>
        <taxon>Bacillota</taxon>
        <taxon>Clostridia</taxon>
        <taxon>Eubacteriales</taxon>
        <taxon>Clostridiaceae</taxon>
        <taxon>Clostridium</taxon>
    </lineage>
</organism>
<proteinExistence type="predicted"/>
<feature type="transmembrane region" description="Helical" evidence="2">
    <location>
        <begin position="6"/>
        <end position="23"/>
    </location>
</feature>
<evidence type="ECO:0008006" key="5">
    <source>
        <dbReference type="Google" id="ProtNLM"/>
    </source>
</evidence>
<dbReference type="EMBL" id="JBGEWD010000003">
    <property type="protein sequence ID" value="MEY7999441.1"/>
    <property type="molecule type" value="Genomic_DNA"/>
</dbReference>
<evidence type="ECO:0000256" key="2">
    <source>
        <dbReference type="SAM" id="Phobius"/>
    </source>
</evidence>
<keyword evidence="1" id="KW-0175">Coiled coil</keyword>
<sequence length="138" mass="15961">MKKANNIYIGIILFLICSCMFFLSENYTLIKNLNGKNNALQLQKKELREEEKKKSEINYSDILQKLNHIEGVQILDFARDNGGKITAHVKISGDKAKIVNALKKVREKKNFYSIDNIRMEQDKYKNIKASADVNFMSQ</sequence>
<protein>
    <recommendedName>
        <fullName evidence="5">Lipoprotein</fullName>
    </recommendedName>
</protein>
<keyword evidence="2" id="KW-0812">Transmembrane</keyword>
<feature type="coiled-coil region" evidence="1">
    <location>
        <begin position="30"/>
        <end position="57"/>
    </location>
</feature>
<name>A0ABV4BNT4_9CLOT</name>
<dbReference type="RefSeq" id="WP_369703332.1">
    <property type="nucleotide sequence ID" value="NZ_JBGEWD010000003.1"/>
</dbReference>
<keyword evidence="2" id="KW-0472">Membrane</keyword>
<reference evidence="3 4" key="1">
    <citation type="submission" date="2024-08" db="EMBL/GenBank/DDBJ databases">
        <title>Clostridium lapicellarii sp. nov., and Clostridium renhuaiense sp. nov., two species isolated from the mud in a fermentation cellar used for producing sauce-flavour Chinese liquors.</title>
        <authorList>
            <person name="Yang F."/>
            <person name="Wang H."/>
            <person name="Chen L.Q."/>
            <person name="Zhou N."/>
            <person name="Lu J.J."/>
            <person name="Pu X.X."/>
            <person name="Wan B."/>
            <person name="Wang L."/>
            <person name="Liu S.J."/>
        </authorList>
    </citation>
    <scope>NUCLEOTIDE SEQUENCE [LARGE SCALE GENOMIC DNA]</scope>
    <source>
        <strain evidence="3 4">MT-5</strain>
    </source>
</reference>
<evidence type="ECO:0000256" key="1">
    <source>
        <dbReference type="SAM" id="Coils"/>
    </source>
</evidence>
<keyword evidence="4" id="KW-1185">Reference proteome</keyword>
<dbReference type="Proteomes" id="UP001564657">
    <property type="component" value="Unassembled WGS sequence"/>
</dbReference>
<dbReference type="PROSITE" id="PS51257">
    <property type="entry name" value="PROKAR_LIPOPROTEIN"/>
    <property type="match status" value="1"/>
</dbReference>
<comment type="caution">
    <text evidence="3">The sequence shown here is derived from an EMBL/GenBank/DDBJ whole genome shotgun (WGS) entry which is preliminary data.</text>
</comment>
<accession>A0ABV4BNT4</accession>
<keyword evidence="2" id="KW-1133">Transmembrane helix</keyword>
<evidence type="ECO:0000313" key="4">
    <source>
        <dbReference type="Proteomes" id="UP001564657"/>
    </source>
</evidence>
<evidence type="ECO:0000313" key="3">
    <source>
        <dbReference type="EMBL" id="MEY7999441.1"/>
    </source>
</evidence>